<evidence type="ECO:0000256" key="1">
    <source>
        <dbReference type="ARBA" id="ARBA00000945"/>
    </source>
</evidence>
<evidence type="ECO:0000256" key="11">
    <source>
        <dbReference type="ARBA" id="ARBA00023268"/>
    </source>
</evidence>
<dbReference type="SUPFAM" id="SSF53927">
    <property type="entry name" value="Cytidine deaminase-like"/>
    <property type="match status" value="1"/>
</dbReference>
<keyword evidence="18" id="KW-1185">Reference proteome</keyword>
<dbReference type="EC" id="2.1.2.3" evidence="5"/>
<comment type="pathway">
    <text evidence="2">Purine metabolism; IMP biosynthesis via de novo pathway; IMP from 5-formamido-1-(5-phospho-D-ribosyl)imidazole-4-carboxamide: step 1/1.</text>
</comment>
<dbReference type="PANTHER" id="PTHR11692:SF0">
    <property type="entry name" value="BIFUNCTIONAL PURINE BIOSYNTHESIS PROTEIN ATIC"/>
    <property type="match status" value="1"/>
</dbReference>
<gene>
    <name evidence="17" type="ORF">GBAR_LOCUS2538</name>
</gene>
<dbReference type="EC" id="3.5.4.10" evidence="6"/>
<feature type="domain" description="MGS-like" evidence="16">
    <location>
        <begin position="1"/>
        <end position="149"/>
    </location>
</feature>
<dbReference type="SMART" id="SM00798">
    <property type="entry name" value="AICARFT_IMPCHas"/>
    <property type="match status" value="1"/>
</dbReference>
<dbReference type="Gene3D" id="3.40.140.20">
    <property type="match status" value="2"/>
</dbReference>
<comment type="catalytic activity">
    <reaction evidence="14">
        <text>(6R)-10-formyltetrahydrofolate + 5-amino-1-(5-phospho-beta-D-ribosyl)imidazole-4-carboxamide = 5-formamido-1-(5-phospho-D-ribosyl)imidazole-4-carboxamide + (6S)-5,6,7,8-tetrahydrofolate</text>
        <dbReference type="Rhea" id="RHEA:22192"/>
        <dbReference type="ChEBI" id="CHEBI:57453"/>
        <dbReference type="ChEBI" id="CHEBI:58467"/>
        <dbReference type="ChEBI" id="CHEBI:58475"/>
        <dbReference type="ChEBI" id="CHEBI:195366"/>
        <dbReference type="EC" id="2.1.2.3"/>
    </reaction>
    <physiologicalReaction direction="left-to-right" evidence="14">
        <dbReference type="Rhea" id="RHEA:22193"/>
    </physiologicalReaction>
</comment>
<dbReference type="SUPFAM" id="SSF52335">
    <property type="entry name" value="Methylglyoxal synthase-like"/>
    <property type="match status" value="1"/>
</dbReference>
<evidence type="ECO:0000313" key="18">
    <source>
        <dbReference type="Proteomes" id="UP001174909"/>
    </source>
</evidence>
<organism evidence="17 18">
    <name type="scientific">Geodia barretti</name>
    <name type="common">Barrett's horny sponge</name>
    <dbReference type="NCBI Taxonomy" id="519541"/>
    <lineage>
        <taxon>Eukaryota</taxon>
        <taxon>Metazoa</taxon>
        <taxon>Porifera</taxon>
        <taxon>Demospongiae</taxon>
        <taxon>Heteroscleromorpha</taxon>
        <taxon>Tetractinellida</taxon>
        <taxon>Astrophorina</taxon>
        <taxon>Geodiidae</taxon>
        <taxon>Geodia</taxon>
    </lineage>
</organism>
<evidence type="ECO:0000256" key="8">
    <source>
        <dbReference type="ARBA" id="ARBA00022679"/>
    </source>
</evidence>
<dbReference type="SMART" id="SM00851">
    <property type="entry name" value="MGS"/>
    <property type="match status" value="1"/>
</dbReference>
<dbReference type="EMBL" id="CASHTH010000353">
    <property type="protein sequence ID" value="CAI7998822.1"/>
    <property type="molecule type" value="Genomic_DNA"/>
</dbReference>
<dbReference type="GO" id="GO:0003937">
    <property type="term" value="F:IMP cyclohydrolase activity"/>
    <property type="evidence" value="ECO:0007669"/>
    <property type="project" value="UniProtKB-EC"/>
</dbReference>
<evidence type="ECO:0000256" key="15">
    <source>
        <dbReference type="ARBA" id="ARBA00048341"/>
    </source>
</evidence>
<evidence type="ECO:0000256" key="2">
    <source>
        <dbReference type="ARBA" id="ARBA00004844"/>
    </source>
</evidence>
<dbReference type="GO" id="GO:0004643">
    <property type="term" value="F:phosphoribosylaminoimidazolecarboxamide formyltransferase activity"/>
    <property type="evidence" value="ECO:0007669"/>
    <property type="project" value="UniProtKB-EC"/>
</dbReference>
<evidence type="ECO:0000259" key="16">
    <source>
        <dbReference type="PROSITE" id="PS51855"/>
    </source>
</evidence>
<evidence type="ECO:0000256" key="9">
    <source>
        <dbReference type="ARBA" id="ARBA00022755"/>
    </source>
</evidence>
<dbReference type="NCBIfam" id="TIGR00355">
    <property type="entry name" value="purH"/>
    <property type="match status" value="1"/>
</dbReference>
<evidence type="ECO:0000256" key="7">
    <source>
        <dbReference type="ARBA" id="ARBA00017905"/>
    </source>
</evidence>
<protein>
    <recommendedName>
        <fullName evidence="7">Bifunctional purine biosynthesis protein ATIC</fullName>
        <ecNumber evidence="5">2.1.2.3</ecNumber>
        <ecNumber evidence="6">3.5.4.10</ecNumber>
    </recommendedName>
    <alternativeName>
        <fullName evidence="12">AICAR transformylase/inosine monophosphate cyclohydrolase</fullName>
    </alternativeName>
</protein>
<sequence length="515" mass="55825">MTESVNKVALLSAYDRRGLVDFAKLLVDCDYEIVSTGGTAAELRAAGIDVVEVSELTGAPEMLGGRVKTLHPKIHGGLLGLREDEGHVRQMSQFGIRNIDVVVNNLYPFVETVRNKDVSLFDALENIDIGGPAMTRAAAKNHPNVVIVVDPNDYEGVGRMIRDGLVTQRERRRLAAKAFQHVAAYDTAISSFLRDDAETSDPEEITFGYSLVAKPRYGENPHQSAGIYSLLGATGGVVNAEQMHGIEMSYLNYFDADAAWSVAREFAEAGKHAAVVVKHANPCGLAVREHQIDAWEAARAGDPVSAFGGIVAFSERMNSDTADKMRGLLLDVVIAPNYDDEALAILRTRRRTRVLKVAADDPPRLEVRSVSGGALVQEPDNLDGDEFQDFRVVTERAPTDEEEIDLWFAWRACRFVKSNAIVLAKDRALVGMGAGQPNRVTSVNLSARVAGDEAVGAVMASDAFFPFPDAVEFAAEVGVKAVVQPGGSVNDESVIDAANELGIAMVFTGRRHFYH</sequence>
<dbReference type="FunFam" id="3.40.140.20:FF:000001">
    <property type="entry name" value="Bifunctional purine biosynthesis protein PurH"/>
    <property type="match status" value="1"/>
</dbReference>
<dbReference type="Pfam" id="PF01808">
    <property type="entry name" value="AICARFT_IMPCHas"/>
    <property type="match status" value="1"/>
</dbReference>
<accession>A0AA35R142</accession>
<comment type="caution">
    <text evidence="17">The sequence shown here is derived from an EMBL/GenBank/DDBJ whole genome shotgun (WGS) entry which is preliminary data.</text>
</comment>
<evidence type="ECO:0000256" key="6">
    <source>
        <dbReference type="ARBA" id="ARBA00012712"/>
    </source>
</evidence>
<keyword evidence="9" id="KW-0658">Purine biosynthesis</keyword>
<evidence type="ECO:0000256" key="12">
    <source>
        <dbReference type="ARBA" id="ARBA00032307"/>
    </source>
</evidence>
<evidence type="ECO:0000256" key="4">
    <source>
        <dbReference type="ARBA" id="ARBA00007667"/>
    </source>
</evidence>
<evidence type="ECO:0000256" key="3">
    <source>
        <dbReference type="ARBA" id="ARBA00004954"/>
    </source>
</evidence>
<comment type="catalytic activity">
    <reaction evidence="15">
        <text>IMP + H2O = 5-formamido-1-(5-phospho-D-ribosyl)imidazole-4-carboxamide</text>
        <dbReference type="Rhea" id="RHEA:18445"/>
        <dbReference type="ChEBI" id="CHEBI:15377"/>
        <dbReference type="ChEBI" id="CHEBI:58053"/>
        <dbReference type="ChEBI" id="CHEBI:58467"/>
        <dbReference type="EC" id="3.5.4.10"/>
    </reaction>
    <physiologicalReaction direction="right-to-left" evidence="15">
        <dbReference type="Rhea" id="RHEA:18447"/>
    </physiologicalReaction>
</comment>
<name>A0AA35R142_GEOBA</name>
<dbReference type="InterPro" id="IPR011607">
    <property type="entry name" value="MGS-like_dom"/>
</dbReference>
<keyword evidence="10" id="KW-0378">Hydrolase</keyword>
<dbReference type="CDD" id="cd01421">
    <property type="entry name" value="IMPCH"/>
    <property type="match status" value="1"/>
</dbReference>
<dbReference type="InterPro" id="IPR002695">
    <property type="entry name" value="PurH-like"/>
</dbReference>
<dbReference type="GO" id="GO:0005829">
    <property type="term" value="C:cytosol"/>
    <property type="evidence" value="ECO:0007669"/>
    <property type="project" value="TreeGrafter"/>
</dbReference>
<dbReference type="PIRSF" id="PIRSF000414">
    <property type="entry name" value="AICARFT_IMPCHas"/>
    <property type="match status" value="1"/>
</dbReference>
<comment type="similarity">
    <text evidence="4">Belongs to the PurH family.</text>
</comment>
<dbReference type="InterPro" id="IPR016193">
    <property type="entry name" value="Cytidine_deaminase-like"/>
</dbReference>
<evidence type="ECO:0000256" key="10">
    <source>
        <dbReference type="ARBA" id="ARBA00022801"/>
    </source>
</evidence>
<evidence type="ECO:0000313" key="17">
    <source>
        <dbReference type="EMBL" id="CAI7998822.1"/>
    </source>
</evidence>
<evidence type="ECO:0000256" key="13">
    <source>
        <dbReference type="ARBA" id="ARBA00046691"/>
    </source>
</evidence>
<dbReference type="Gene3D" id="3.40.50.1380">
    <property type="entry name" value="Methylglyoxal synthase-like domain"/>
    <property type="match status" value="1"/>
</dbReference>
<comment type="subunit">
    <text evidence="13">Homodimer. Associates with internalized INSR complexes on Golgi/endosomal membranes. Interacts with INSR; ATIC together with PRKAA2/AMPK2 and HACD3/PTPLAD1 is proposed to be part of a signaling network regulating INSR autophosphorylation and endocytosis.</text>
</comment>
<dbReference type="NCBIfam" id="NF002049">
    <property type="entry name" value="PRK00881.1"/>
    <property type="match status" value="1"/>
</dbReference>
<comment type="pathway">
    <text evidence="3">Purine metabolism; IMP biosynthesis via de novo pathway; 5-formamido-1-(5-phospho-D-ribosyl)imidazole-4-carboxamide from 5-amino-1-(5-phospho-D-ribosyl)imidazole-4-carboxamide (10-formyl THF route): step 1/1.</text>
</comment>
<reference evidence="17" key="1">
    <citation type="submission" date="2023-03" db="EMBL/GenBank/DDBJ databases">
        <authorList>
            <person name="Steffen K."/>
            <person name="Cardenas P."/>
        </authorList>
    </citation>
    <scope>NUCLEOTIDE SEQUENCE</scope>
</reference>
<dbReference type="InterPro" id="IPR024051">
    <property type="entry name" value="AICAR_Tfase_dup_dom_sf"/>
</dbReference>
<keyword evidence="8" id="KW-0808">Transferase</keyword>
<dbReference type="PROSITE" id="PS51855">
    <property type="entry name" value="MGS"/>
    <property type="match status" value="1"/>
</dbReference>
<evidence type="ECO:0000256" key="14">
    <source>
        <dbReference type="ARBA" id="ARBA00047515"/>
    </source>
</evidence>
<dbReference type="GO" id="GO:0006189">
    <property type="term" value="P:'de novo' IMP biosynthetic process"/>
    <property type="evidence" value="ECO:0007669"/>
    <property type="project" value="TreeGrafter"/>
</dbReference>
<dbReference type="InterPro" id="IPR036914">
    <property type="entry name" value="MGS-like_dom_sf"/>
</dbReference>
<dbReference type="FunFam" id="3.40.50.1380:FF:000001">
    <property type="entry name" value="Bifunctional purine biosynthesis protein PurH"/>
    <property type="match status" value="1"/>
</dbReference>
<dbReference type="HAMAP" id="MF_00139">
    <property type="entry name" value="PurH"/>
    <property type="match status" value="1"/>
</dbReference>
<keyword evidence="11" id="KW-0511">Multifunctional enzyme</keyword>
<dbReference type="PANTHER" id="PTHR11692">
    <property type="entry name" value="BIFUNCTIONAL PURINE BIOSYNTHESIS PROTEIN PURH"/>
    <property type="match status" value="1"/>
</dbReference>
<dbReference type="AlphaFoldDB" id="A0AA35R142"/>
<comment type="catalytic activity">
    <reaction evidence="1">
        <text>10-formyldihydrofolate + 5-amino-1-(5-phospho-beta-D-ribosyl)imidazole-4-carboxamide = 5-formamido-1-(5-phospho-D-ribosyl)imidazole-4-carboxamide + 7,8-dihydrofolate</text>
        <dbReference type="Rhea" id="RHEA:59144"/>
        <dbReference type="ChEBI" id="CHEBI:57451"/>
        <dbReference type="ChEBI" id="CHEBI:57452"/>
        <dbReference type="ChEBI" id="CHEBI:58467"/>
        <dbReference type="ChEBI" id="CHEBI:58475"/>
    </reaction>
    <physiologicalReaction direction="left-to-right" evidence="1">
        <dbReference type="Rhea" id="RHEA:59145"/>
    </physiologicalReaction>
</comment>
<evidence type="ECO:0000256" key="5">
    <source>
        <dbReference type="ARBA" id="ARBA00012253"/>
    </source>
</evidence>
<dbReference type="Pfam" id="PF02142">
    <property type="entry name" value="MGS"/>
    <property type="match status" value="1"/>
</dbReference>
<proteinExistence type="inferred from homology"/>
<dbReference type="Proteomes" id="UP001174909">
    <property type="component" value="Unassembled WGS sequence"/>
</dbReference>